<dbReference type="EMBL" id="DQZW01000203">
    <property type="protein sequence ID" value="HDL90112.1"/>
    <property type="molecule type" value="Genomic_DNA"/>
</dbReference>
<dbReference type="Proteomes" id="UP000886355">
    <property type="component" value="Unassembled WGS sequence"/>
</dbReference>
<name>A0A7C0WUP8_9BACT</name>
<dbReference type="SUPFAM" id="SSF47598">
    <property type="entry name" value="Ribbon-helix-helix"/>
    <property type="match status" value="1"/>
</dbReference>
<organism evidence="1">
    <name type="scientific">Thermodesulforhabdus norvegica</name>
    <dbReference type="NCBI Taxonomy" id="39841"/>
    <lineage>
        <taxon>Bacteria</taxon>
        <taxon>Pseudomonadati</taxon>
        <taxon>Thermodesulfobacteriota</taxon>
        <taxon>Syntrophobacteria</taxon>
        <taxon>Syntrophobacterales</taxon>
        <taxon>Thermodesulforhabdaceae</taxon>
        <taxon>Thermodesulforhabdus</taxon>
    </lineage>
</organism>
<evidence type="ECO:0000313" key="1">
    <source>
        <dbReference type="EMBL" id="HDL90112.1"/>
    </source>
</evidence>
<accession>A0A7C0WUP8</accession>
<reference evidence="1" key="1">
    <citation type="journal article" date="2020" name="mSystems">
        <title>Genome- and Community-Level Interaction Insights into Carbon Utilization and Element Cycling Functions of Hydrothermarchaeota in Hydrothermal Sediment.</title>
        <authorList>
            <person name="Zhou Z."/>
            <person name="Liu Y."/>
            <person name="Xu W."/>
            <person name="Pan J."/>
            <person name="Luo Z.H."/>
            <person name="Li M."/>
        </authorList>
    </citation>
    <scope>NUCLEOTIDE SEQUENCE [LARGE SCALE GENOMIC DNA]</scope>
    <source>
        <strain evidence="1">HyVt-19</strain>
    </source>
</reference>
<dbReference type="InterPro" id="IPR010985">
    <property type="entry name" value="Ribbon_hlx_hlx"/>
</dbReference>
<dbReference type="GO" id="GO:0006355">
    <property type="term" value="P:regulation of DNA-templated transcription"/>
    <property type="evidence" value="ECO:0007669"/>
    <property type="project" value="InterPro"/>
</dbReference>
<proteinExistence type="predicted"/>
<sequence length="109" mass="12258">MARSSSWERAQRINAALALIKEYESVTKAAVALAARYGISKRQAYRYIHEAEVLGKQVPIPEAKIAFTVKLSQRLIQELRQQAKYTGQTLSEIVTQALEAFLHKDRQGG</sequence>
<gene>
    <name evidence="1" type="ORF">ENG14_04340</name>
</gene>
<evidence type="ECO:0008006" key="2">
    <source>
        <dbReference type="Google" id="ProtNLM"/>
    </source>
</evidence>
<comment type="caution">
    <text evidence="1">The sequence shown here is derived from an EMBL/GenBank/DDBJ whole genome shotgun (WGS) entry which is preliminary data.</text>
</comment>
<dbReference type="AlphaFoldDB" id="A0A7C0WUP8"/>
<protein>
    <recommendedName>
        <fullName evidence="2">Ribbon-helix-helix protein, copG family</fullName>
    </recommendedName>
</protein>